<accession>A0A3P6SPA1</accession>
<reference evidence="1 2" key="1">
    <citation type="submission" date="2018-11" db="EMBL/GenBank/DDBJ databases">
        <authorList>
            <consortium name="Pathogen Informatics"/>
        </authorList>
    </citation>
    <scope>NUCLEOTIDE SEQUENCE [LARGE SCALE GENOMIC DNA]</scope>
</reference>
<evidence type="ECO:0000313" key="2">
    <source>
        <dbReference type="Proteomes" id="UP000271889"/>
    </source>
</evidence>
<dbReference type="SUPFAM" id="SSF56112">
    <property type="entry name" value="Protein kinase-like (PK-like)"/>
    <property type="match status" value="1"/>
</dbReference>
<dbReference type="OrthoDB" id="5857769at2759"/>
<protein>
    <recommendedName>
        <fullName evidence="3">Protein kinase domain-containing protein</fullName>
    </recommendedName>
</protein>
<keyword evidence="2" id="KW-1185">Reference proteome</keyword>
<dbReference type="Proteomes" id="UP000271889">
    <property type="component" value="Unassembled WGS sequence"/>
</dbReference>
<dbReference type="EMBL" id="UYRV01008367">
    <property type="protein sequence ID" value="VDK55508.1"/>
    <property type="molecule type" value="Genomic_DNA"/>
</dbReference>
<evidence type="ECO:0008006" key="3">
    <source>
        <dbReference type="Google" id="ProtNLM"/>
    </source>
</evidence>
<dbReference type="InterPro" id="IPR011009">
    <property type="entry name" value="Kinase-like_dom_sf"/>
</dbReference>
<gene>
    <name evidence="1" type="ORF">CGOC_LOCUS3339</name>
</gene>
<proteinExistence type="predicted"/>
<organism evidence="1 2">
    <name type="scientific">Cylicostephanus goldi</name>
    <name type="common">Nematode worm</name>
    <dbReference type="NCBI Taxonomy" id="71465"/>
    <lineage>
        <taxon>Eukaryota</taxon>
        <taxon>Metazoa</taxon>
        <taxon>Ecdysozoa</taxon>
        <taxon>Nematoda</taxon>
        <taxon>Chromadorea</taxon>
        <taxon>Rhabditida</taxon>
        <taxon>Rhabditina</taxon>
        <taxon>Rhabditomorpha</taxon>
        <taxon>Strongyloidea</taxon>
        <taxon>Strongylidae</taxon>
        <taxon>Cylicostephanus</taxon>
    </lineage>
</organism>
<evidence type="ECO:0000313" key="1">
    <source>
        <dbReference type="EMBL" id="VDK55508.1"/>
    </source>
</evidence>
<dbReference type="Gene3D" id="3.30.200.20">
    <property type="entry name" value="Phosphorylase Kinase, domain 1"/>
    <property type="match status" value="1"/>
</dbReference>
<dbReference type="AlphaFoldDB" id="A0A3P6SPA1"/>
<sequence length="113" mass="12468">MFHVGVQLQVSEEVIDLISKLIVVDVDDRIDVHGALNHTYITQSISPDELRAQKACPFKVKMDMAAVETLTHQELAEALNRDVRSADCSLYSVHSGGSSFVFTADFLSHLVVP</sequence>
<dbReference type="Gene3D" id="1.10.510.10">
    <property type="entry name" value="Transferase(Phosphotransferase) domain 1"/>
    <property type="match status" value="1"/>
</dbReference>
<name>A0A3P6SPA1_CYLGO</name>